<dbReference type="Pfam" id="PF01479">
    <property type="entry name" value="S4"/>
    <property type="match status" value="1"/>
</dbReference>
<accession>A0A3B0S1C0</accession>
<dbReference type="GO" id="GO:0003723">
    <property type="term" value="F:RNA binding"/>
    <property type="evidence" value="ECO:0007669"/>
    <property type="project" value="InterPro"/>
</dbReference>
<keyword evidence="3" id="KW-0346">Stress response</keyword>
<dbReference type="AlphaFoldDB" id="A0A3B0S1C0"/>
<evidence type="ECO:0000313" key="3">
    <source>
        <dbReference type="EMBL" id="VAW00055.1"/>
    </source>
</evidence>
<organism evidence="3">
    <name type="scientific">hydrothermal vent metagenome</name>
    <dbReference type="NCBI Taxonomy" id="652676"/>
    <lineage>
        <taxon>unclassified sequences</taxon>
        <taxon>metagenomes</taxon>
        <taxon>ecological metagenomes</taxon>
    </lineage>
</organism>
<feature type="domain" description="RNA-binding S4" evidence="2">
    <location>
        <begin position="13"/>
        <end position="79"/>
    </location>
</feature>
<sequence length="135" mass="15487">MTPSIITKAVDSQRVDIWLWHARFFKSRSLSGKLCRAGRVRLNGQKIIKAKTPVTVGDVLTFPQADMIRIARVIGFNTRRGPAVEARAMYEDMTPPREEIRKIEQNRPARRDKGSGRPTKTERRATDRLKNIFPD</sequence>
<name>A0A3B0S1C0_9ZZZZ</name>
<dbReference type="EMBL" id="UOEJ01000127">
    <property type="protein sequence ID" value="VAW00055.1"/>
    <property type="molecule type" value="Genomic_DNA"/>
</dbReference>
<dbReference type="InterPro" id="IPR002942">
    <property type="entry name" value="S4_RNA-bd"/>
</dbReference>
<evidence type="ECO:0000259" key="2">
    <source>
        <dbReference type="SMART" id="SM00363"/>
    </source>
</evidence>
<evidence type="ECO:0000256" key="1">
    <source>
        <dbReference type="SAM" id="MobiDB-lite"/>
    </source>
</evidence>
<dbReference type="CDD" id="cd00165">
    <property type="entry name" value="S4"/>
    <property type="match status" value="1"/>
</dbReference>
<dbReference type="SMART" id="SM00363">
    <property type="entry name" value="S4"/>
    <property type="match status" value="1"/>
</dbReference>
<protein>
    <submittedName>
        <fullName evidence="3">Ribosome-associated heat shock protein implicated in the recycling of the 50S subunit (S4 paralog)</fullName>
    </submittedName>
</protein>
<gene>
    <name evidence="3" type="ORF">MNBD_ALPHA01-2324</name>
</gene>
<feature type="region of interest" description="Disordered" evidence="1">
    <location>
        <begin position="94"/>
        <end position="135"/>
    </location>
</feature>
<dbReference type="Gene3D" id="3.10.290.10">
    <property type="entry name" value="RNA-binding S4 domain"/>
    <property type="match status" value="1"/>
</dbReference>
<dbReference type="SUPFAM" id="SSF55174">
    <property type="entry name" value="Alpha-L RNA-binding motif"/>
    <property type="match status" value="1"/>
</dbReference>
<dbReference type="PROSITE" id="PS50889">
    <property type="entry name" value="S4"/>
    <property type="match status" value="1"/>
</dbReference>
<proteinExistence type="predicted"/>
<reference evidence="3" key="1">
    <citation type="submission" date="2018-06" db="EMBL/GenBank/DDBJ databases">
        <authorList>
            <person name="Zhirakovskaya E."/>
        </authorList>
    </citation>
    <scope>NUCLEOTIDE SEQUENCE</scope>
</reference>
<dbReference type="InterPro" id="IPR036986">
    <property type="entry name" value="S4_RNA-bd_sf"/>
</dbReference>